<dbReference type="GO" id="GO:0043022">
    <property type="term" value="F:ribosome binding"/>
    <property type="evidence" value="ECO:0007669"/>
    <property type="project" value="InterPro"/>
</dbReference>
<dbReference type="InterPro" id="IPR002676">
    <property type="entry name" value="RimM_N"/>
</dbReference>
<comment type="domain">
    <text evidence="5">The PRC barrel domain binds ribosomal protein uS19.</text>
</comment>
<dbReference type="Proteomes" id="UP000317315">
    <property type="component" value="Unassembled WGS sequence"/>
</dbReference>
<dbReference type="InterPro" id="IPR009000">
    <property type="entry name" value="Transl_B-barrel_sf"/>
</dbReference>
<comment type="subcellular location">
    <subcellularLocation>
        <location evidence="5">Cytoplasm</location>
    </subcellularLocation>
</comment>
<dbReference type="GO" id="GO:0042274">
    <property type="term" value="P:ribosomal small subunit biogenesis"/>
    <property type="evidence" value="ECO:0007669"/>
    <property type="project" value="UniProtKB-UniRule"/>
</dbReference>
<evidence type="ECO:0000259" key="6">
    <source>
        <dbReference type="Pfam" id="PF01782"/>
    </source>
</evidence>
<evidence type="ECO:0000313" key="8">
    <source>
        <dbReference type="EMBL" id="SMO42392.1"/>
    </source>
</evidence>
<dbReference type="GO" id="GO:0006364">
    <property type="term" value="P:rRNA processing"/>
    <property type="evidence" value="ECO:0007669"/>
    <property type="project" value="UniProtKB-UniRule"/>
</dbReference>
<organism evidence="8 9">
    <name type="scientific">Balnearium lithotrophicum</name>
    <dbReference type="NCBI Taxonomy" id="223788"/>
    <lineage>
        <taxon>Bacteria</taxon>
        <taxon>Pseudomonadati</taxon>
        <taxon>Aquificota</taxon>
        <taxon>Aquificia</taxon>
        <taxon>Desulfurobacteriales</taxon>
        <taxon>Desulfurobacteriaceae</taxon>
        <taxon>Balnearium</taxon>
    </lineage>
</organism>
<dbReference type="RefSeq" id="WP_142934080.1">
    <property type="nucleotide sequence ID" value="NZ_FXTM01000004.1"/>
</dbReference>
<name>A0A521B5L4_9BACT</name>
<dbReference type="InterPro" id="IPR011961">
    <property type="entry name" value="RimM"/>
</dbReference>
<dbReference type="EMBL" id="FXTM01000004">
    <property type="protein sequence ID" value="SMO42392.1"/>
    <property type="molecule type" value="Genomic_DNA"/>
</dbReference>
<keyword evidence="1 5" id="KW-0963">Cytoplasm</keyword>
<proteinExistence type="inferred from homology"/>
<evidence type="ECO:0000259" key="7">
    <source>
        <dbReference type="Pfam" id="PF24986"/>
    </source>
</evidence>
<dbReference type="SUPFAM" id="SSF50447">
    <property type="entry name" value="Translation proteins"/>
    <property type="match status" value="1"/>
</dbReference>
<dbReference type="InterPro" id="IPR011033">
    <property type="entry name" value="PRC_barrel-like_sf"/>
</dbReference>
<dbReference type="GO" id="GO:0005737">
    <property type="term" value="C:cytoplasm"/>
    <property type="evidence" value="ECO:0007669"/>
    <property type="project" value="UniProtKB-SubCell"/>
</dbReference>
<evidence type="ECO:0000313" key="9">
    <source>
        <dbReference type="Proteomes" id="UP000317315"/>
    </source>
</evidence>
<dbReference type="PANTHER" id="PTHR33692">
    <property type="entry name" value="RIBOSOME MATURATION FACTOR RIMM"/>
    <property type="match status" value="1"/>
</dbReference>
<keyword evidence="3 5" id="KW-0698">rRNA processing</keyword>
<feature type="domain" description="RimM N-terminal" evidence="6">
    <location>
        <begin position="27"/>
        <end position="108"/>
    </location>
</feature>
<comment type="similarity">
    <text evidence="5">Belongs to the RimM family.</text>
</comment>
<evidence type="ECO:0000256" key="1">
    <source>
        <dbReference type="ARBA" id="ARBA00022490"/>
    </source>
</evidence>
<dbReference type="NCBIfam" id="TIGR02273">
    <property type="entry name" value="16S_RimM"/>
    <property type="match status" value="1"/>
</dbReference>
<keyword evidence="4 5" id="KW-0143">Chaperone</keyword>
<dbReference type="InterPro" id="IPR036976">
    <property type="entry name" value="RimM_N_sf"/>
</dbReference>
<accession>A0A521B5L4</accession>
<protein>
    <recommendedName>
        <fullName evidence="5">Ribosome maturation factor RimM</fullName>
    </recommendedName>
</protein>
<evidence type="ECO:0000256" key="5">
    <source>
        <dbReference type="HAMAP-Rule" id="MF_00014"/>
    </source>
</evidence>
<dbReference type="Gene3D" id="2.30.30.240">
    <property type="entry name" value="PRC-barrel domain"/>
    <property type="match status" value="1"/>
</dbReference>
<reference evidence="8 9" key="1">
    <citation type="submission" date="2017-05" db="EMBL/GenBank/DDBJ databases">
        <authorList>
            <person name="Varghese N."/>
            <person name="Submissions S."/>
        </authorList>
    </citation>
    <scope>NUCLEOTIDE SEQUENCE [LARGE SCALE GENOMIC DNA]</scope>
    <source>
        <strain evidence="8 9">DSM 16304</strain>
    </source>
</reference>
<dbReference type="SUPFAM" id="SSF50346">
    <property type="entry name" value="PRC-barrel domain"/>
    <property type="match status" value="1"/>
</dbReference>
<dbReference type="Gene3D" id="2.40.30.60">
    <property type="entry name" value="RimM"/>
    <property type="match status" value="1"/>
</dbReference>
<comment type="subunit">
    <text evidence="5">Binds ribosomal protein uS19.</text>
</comment>
<dbReference type="Pfam" id="PF24986">
    <property type="entry name" value="PRC_RimM"/>
    <property type="match status" value="1"/>
</dbReference>
<dbReference type="GO" id="GO:0005840">
    <property type="term" value="C:ribosome"/>
    <property type="evidence" value="ECO:0007669"/>
    <property type="project" value="InterPro"/>
</dbReference>
<dbReference type="OrthoDB" id="9810331at2"/>
<dbReference type="InterPro" id="IPR056792">
    <property type="entry name" value="PRC_RimM"/>
</dbReference>
<keyword evidence="9" id="KW-1185">Reference proteome</keyword>
<comment type="function">
    <text evidence="5">An accessory protein needed during the final step in the assembly of 30S ribosomal subunit, possibly for assembly of the head region. Essential for efficient processing of 16S rRNA. May be needed both before and after RbfA during the maturation of 16S rRNA. It has affinity for free ribosomal 30S subunits but not for 70S ribosomes.</text>
</comment>
<feature type="domain" description="Ribosome maturation factor RimM PRC barrel" evidence="7">
    <location>
        <begin position="120"/>
        <end position="187"/>
    </location>
</feature>
<evidence type="ECO:0000256" key="3">
    <source>
        <dbReference type="ARBA" id="ARBA00022552"/>
    </source>
</evidence>
<keyword evidence="2 5" id="KW-0690">Ribosome biogenesis</keyword>
<evidence type="ECO:0000256" key="2">
    <source>
        <dbReference type="ARBA" id="ARBA00022517"/>
    </source>
</evidence>
<gene>
    <name evidence="5" type="primary">rimM</name>
    <name evidence="8" type="ORF">SAMN06269117_10417</name>
</gene>
<sequence length="190" mass="22029">MRKKRSVRAILERRKRRFFDHSNEVMIGKVVGVHGLKGDLKVRSESDVFERQIEKTPEVSLYRGTKKERLEVEYVKPYKEIFLVKFKGINDRSSAEERMGGEIYIGKDEQVPLEEGEFYYHQLIGLKVVDESGREIGKVKSIMEQPASHILEVETESNKEVLIPFIDQFVKEVDLKNGKIVVSLIEGMED</sequence>
<dbReference type="AlphaFoldDB" id="A0A521B5L4"/>
<dbReference type="PANTHER" id="PTHR33692:SF1">
    <property type="entry name" value="RIBOSOME MATURATION FACTOR RIMM"/>
    <property type="match status" value="1"/>
</dbReference>
<dbReference type="HAMAP" id="MF_00014">
    <property type="entry name" value="Ribosome_mat_RimM"/>
    <property type="match status" value="1"/>
</dbReference>
<dbReference type="Pfam" id="PF01782">
    <property type="entry name" value="RimM"/>
    <property type="match status" value="1"/>
</dbReference>
<evidence type="ECO:0000256" key="4">
    <source>
        <dbReference type="ARBA" id="ARBA00023186"/>
    </source>
</evidence>